<dbReference type="InterPro" id="IPR026444">
    <property type="entry name" value="Secre_tail"/>
</dbReference>
<accession>A0A0P1LWT4</accession>
<evidence type="ECO:0000313" key="3">
    <source>
        <dbReference type="EMBL" id="CUU01941.1"/>
    </source>
</evidence>
<dbReference type="AlphaFoldDB" id="A0A0P1M9P1"/>
<accession>A0A0P1P853</accession>
<dbReference type="Gene3D" id="2.60.40.4070">
    <property type="match status" value="1"/>
</dbReference>
<accession>A0A0S4MT91</accession>
<accession>A0A0P1M9P1</accession>
<sequence>MRWLILLLGLILMFSTVYTQQFEVKASFPTSGASGIASVPDSVFMYFVFSSPIDTSVSFPEGWQGLPPFLSFLAFDPIDSIKLGPGYLSRTLDTIGVWAKLAPNTDYCIVLIGAYSATGELLSKPYVVNFTTSSTIGQWTVSGTVSVSPKVVSIPEIPKVDLAKLKLEISNSIGAFDIRSGSGDVKLSKEINFSSPSFKFLNIQPSKTFGVDPSVGIVALLDRNPFVESEVNVKYAANVKPDFSFSINYVRDGTYYLFAAFDTVRDGMFNPGMDLIMFYDANGDGQPDPITVSGRNVSGLSISGVWQIRPFTVNGMLPGAKLLAQSYANDVKLKAISAFEGMEIPTDTLDGKVYFASYIFYSPSKGKYVYVLASAFAGLYLDTMSVPGVTALVDLPATFIDSDVAFDSAEANGGYVFRSRPNAIVGVMYDLRNYPDDDLAPDTLNPYWRIVYIRSDTTGYNLGGILIIYLNPSNGRLVKKFEFSFAAVTAKQKFNEVDSLAKSYASDAKLVYVFGLEDSLIDGKCYVWNYGYRTGTGGKFSVWLIAGAAGVDTFFLDLGDIPIPLNKPLQFGSYKDSDGLAAVAEANGGASFRGMYQYTGGAYLYSQSLDTTKIYFHAIYSGVDTATGRQRELVIFIDPVTGNFVGMFTKVEKDETAGIPTSFALHQNYPNPFNPMTTITYDIPVRANVKLVVYNILGQEVATLVNEVQEPGRYNVKFDASGLPSGVYFYKLEAGKYVDVKKMVLVK</sequence>
<name>A0A0P1M9P1_9BACT</name>
<feature type="domain" description="Secretion system C-terminal sorting" evidence="1">
    <location>
        <begin position="669"/>
        <end position="744"/>
    </location>
</feature>
<reference evidence="3 4" key="2">
    <citation type="submission" date="2015-11" db="EMBL/GenBank/DDBJ databases">
        <authorList>
            <person name="Zhang Y."/>
            <person name="Guo Z."/>
        </authorList>
    </citation>
    <scope>NUCLEOTIDE SEQUENCE [LARGE SCALE GENOMIC DNA]</scope>
    <source>
        <strain evidence="3">JGI-4</strain>
    </source>
</reference>
<gene>
    <name evidence="3" type="ORF">JGI4_00403</name>
    <name evidence="2" type="ORF">JGI8_01178</name>
</gene>
<evidence type="ECO:0000313" key="4">
    <source>
        <dbReference type="Proteomes" id="UP000182011"/>
    </source>
</evidence>
<dbReference type="STRING" id="1633631.GCA_001442925_00405"/>
<protein>
    <submittedName>
        <fullName evidence="3">Por secretion system C-terminal sorting domain-containing protein</fullName>
    </submittedName>
</protein>
<accession>A0A0P1M0P6</accession>
<proteinExistence type="predicted"/>
<evidence type="ECO:0000313" key="2">
    <source>
        <dbReference type="EMBL" id="CUS88146.1"/>
    </source>
</evidence>
<dbReference type="OrthoDB" id="9816167at2"/>
<evidence type="ECO:0000259" key="1">
    <source>
        <dbReference type="Pfam" id="PF18962"/>
    </source>
</evidence>
<dbReference type="Proteomes" id="UP000182200">
    <property type="component" value="Unassembled WGS sequence"/>
</dbReference>
<dbReference type="Proteomes" id="UP000182011">
    <property type="component" value="Unassembled WGS sequence"/>
</dbReference>
<dbReference type="EMBL" id="FAOP01000002">
    <property type="protein sequence ID" value="CUU01941.1"/>
    <property type="molecule type" value="Genomic_DNA"/>
</dbReference>
<dbReference type="Pfam" id="PF18962">
    <property type="entry name" value="Por_Secre_tail"/>
    <property type="match status" value="1"/>
</dbReference>
<evidence type="ECO:0000313" key="5">
    <source>
        <dbReference type="Proteomes" id="UP000182200"/>
    </source>
</evidence>
<keyword evidence="5" id="KW-1185">Reference proteome</keyword>
<reference evidence="2 5" key="1">
    <citation type="submission" date="2015-11" db="EMBL/GenBank/DDBJ databases">
        <authorList>
            <person name="Varghese N."/>
        </authorList>
    </citation>
    <scope>NUCLEOTIDE SEQUENCE [LARGE SCALE GENOMIC DNA]</scope>
    <source>
        <strain evidence="2 5">JGI-8</strain>
    </source>
</reference>
<dbReference type="NCBIfam" id="TIGR04183">
    <property type="entry name" value="Por_Secre_tail"/>
    <property type="match status" value="1"/>
</dbReference>
<dbReference type="EMBL" id="CZVI01000014">
    <property type="protein sequence ID" value="CUS88146.1"/>
    <property type="molecule type" value="Genomic_DNA"/>
</dbReference>
<dbReference type="RefSeq" id="WP_075434244.1">
    <property type="nucleotide sequence ID" value="NZ_CZVI01000014.1"/>
</dbReference>
<organism evidence="3 4">
    <name type="scientific">Candidatus Kryptonium thompsonii</name>
    <dbReference type="NCBI Taxonomy" id="1633631"/>
    <lineage>
        <taxon>Bacteria</taxon>
        <taxon>Pseudomonadati</taxon>
        <taxon>Candidatus Kryptoniota</taxon>
        <taxon>Candidatus Kryptonium</taxon>
    </lineage>
</organism>